<evidence type="ECO:0000313" key="9">
    <source>
        <dbReference type="Proteomes" id="UP000199529"/>
    </source>
</evidence>
<sequence length="132" mass="14595">MKPGVLAFYRIMAYVTAVLLILLCASMVLKYGHYAGLWAEGSATQQLGETWTFRIGVAHGWLYMVYLLVAVVATTQLRAPIGRMLLVLLAGTIPFGAFVAERKMTHWHERRMAGKPIVGQQSPAKSEESRAS</sequence>
<evidence type="ECO:0000259" key="7">
    <source>
        <dbReference type="Pfam" id="PF12823"/>
    </source>
</evidence>
<dbReference type="Proteomes" id="UP000199529">
    <property type="component" value="Unassembled WGS sequence"/>
</dbReference>
<evidence type="ECO:0000256" key="5">
    <source>
        <dbReference type="ARBA" id="ARBA00023136"/>
    </source>
</evidence>
<keyword evidence="9" id="KW-1185">Reference proteome</keyword>
<reference evidence="9" key="1">
    <citation type="submission" date="2016-10" db="EMBL/GenBank/DDBJ databases">
        <authorList>
            <person name="Varghese N."/>
            <person name="Submissions S."/>
        </authorList>
    </citation>
    <scope>NUCLEOTIDE SEQUENCE [LARGE SCALE GENOMIC DNA]</scope>
    <source>
        <strain evidence="9">CGMCC 4.3530</strain>
    </source>
</reference>
<evidence type="ECO:0000256" key="2">
    <source>
        <dbReference type="ARBA" id="ARBA00022475"/>
    </source>
</evidence>
<evidence type="ECO:0000256" key="3">
    <source>
        <dbReference type="ARBA" id="ARBA00022692"/>
    </source>
</evidence>
<dbReference type="InterPro" id="IPR023845">
    <property type="entry name" value="DUF3817_TM"/>
</dbReference>
<dbReference type="STRING" id="418495.SAMN05216215_107929"/>
<organism evidence="8 9">
    <name type="scientific">Saccharopolyspora shandongensis</name>
    <dbReference type="NCBI Taxonomy" id="418495"/>
    <lineage>
        <taxon>Bacteria</taxon>
        <taxon>Bacillati</taxon>
        <taxon>Actinomycetota</taxon>
        <taxon>Actinomycetes</taxon>
        <taxon>Pseudonocardiales</taxon>
        <taxon>Pseudonocardiaceae</taxon>
        <taxon>Saccharopolyspora</taxon>
    </lineage>
</organism>
<feature type="transmembrane region" description="Helical" evidence="6">
    <location>
        <begin position="51"/>
        <end position="72"/>
    </location>
</feature>
<proteinExistence type="predicted"/>
<protein>
    <submittedName>
        <fullName evidence="8">Integral membrane protein</fullName>
    </submittedName>
</protein>
<dbReference type="AlphaFoldDB" id="A0A1H3TCM1"/>
<dbReference type="EMBL" id="FNOK01000079">
    <property type="protein sequence ID" value="SDZ48043.1"/>
    <property type="molecule type" value="Genomic_DNA"/>
</dbReference>
<gene>
    <name evidence="8" type="ORF">SAMN05216215_107929</name>
</gene>
<dbReference type="OrthoDB" id="9342687at2"/>
<keyword evidence="5 6" id="KW-0472">Membrane</keyword>
<keyword evidence="4 6" id="KW-1133">Transmembrane helix</keyword>
<keyword evidence="3 6" id="KW-0812">Transmembrane</keyword>
<evidence type="ECO:0000313" key="8">
    <source>
        <dbReference type="EMBL" id="SDZ48043.1"/>
    </source>
</evidence>
<keyword evidence="2" id="KW-1003">Cell membrane</keyword>
<evidence type="ECO:0000256" key="6">
    <source>
        <dbReference type="SAM" id="Phobius"/>
    </source>
</evidence>
<evidence type="ECO:0000256" key="1">
    <source>
        <dbReference type="ARBA" id="ARBA00004651"/>
    </source>
</evidence>
<dbReference type="PANTHER" id="PTHR40077:SF2">
    <property type="entry name" value="MEMBRANE PROTEIN"/>
    <property type="match status" value="1"/>
</dbReference>
<dbReference type="GO" id="GO:0005886">
    <property type="term" value="C:plasma membrane"/>
    <property type="evidence" value="ECO:0007669"/>
    <property type="project" value="UniProtKB-SubCell"/>
</dbReference>
<evidence type="ECO:0000256" key="4">
    <source>
        <dbReference type="ARBA" id="ARBA00022989"/>
    </source>
</evidence>
<feature type="transmembrane region" description="Helical" evidence="6">
    <location>
        <begin position="12"/>
        <end position="31"/>
    </location>
</feature>
<dbReference type="NCBIfam" id="TIGR03954">
    <property type="entry name" value="integ_memb_HG"/>
    <property type="match status" value="1"/>
</dbReference>
<feature type="transmembrane region" description="Helical" evidence="6">
    <location>
        <begin position="84"/>
        <end position="100"/>
    </location>
</feature>
<dbReference type="Pfam" id="PF12823">
    <property type="entry name" value="DUF3817"/>
    <property type="match status" value="1"/>
</dbReference>
<dbReference type="RefSeq" id="WP_093277902.1">
    <property type="nucleotide sequence ID" value="NZ_FNOK01000079.1"/>
</dbReference>
<name>A0A1H3TCM1_9PSEU</name>
<feature type="domain" description="DUF3817" evidence="7">
    <location>
        <begin position="7"/>
        <end position="105"/>
    </location>
</feature>
<accession>A0A1H3TCM1</accession>
<comment type="subcellular location">
    <subcellularLocation>
        <location evidence="1">Cell membrane</location>
        <topology evidence="1">Multi-pass membrane protein</topology>
    </subcellularLocation>
</comment>
<dbReference type="PANTHER" id="PTHR40077">
    <property type="entry name" value="MEMBRANE PROTEIN-RELATED"/>
    <property type="match status" value="1"/>
</dbReference>